<evidence type="ECO:0000313" key="2">
    <source>
        <dbReference type="EMBL" id="CAI8051490.1"/>
    </source>
</evidence>
<keyword evidence="3" id="KW-1185">Reference proteome</keyword>
<dbReference type="EMBL" id="CASHTH010003941">
    <property type="protein sequence ID" value="CAI8051490.1"/>
    <property type="molecule type" value="Genomic_DNA"/>
</dbReference>
<feature type="compositionally biased region" description="Polar residues" evidence="1">
    <location>
        <begin position="1"/>
        <end position="12"/>
    </location>
</feature>
<accession>A0AA35XHB6</accession>
<evidence type="ECO:0000256" key="1">
    <source>
        <dbReference type="SAM" id="MobiDB-lite"/>
    </source>
</evidence>
<reference evidence="2" key="1">
    <citation type="submission" date="2023-03" db="EMBL/GenBank/DDBJ databases">
        <authorList>
            <person name="Steffen K."/>
            <person name="Cardenas P."/>
        </authorList>
    </citation>
    <scope>NUCLEOTIDE SEQUENCE</scope>
</reference>
<proteinExistence type="predicted"/>
<dbReference type="Proteomes" id="UP001174909">
    <property type="component" value="Unassembled WGS sequence"/>
</dbReference>
<feature type="non-terminal residue" evidence="2">
    <location>
        <position position="1"/>
    </location>
</feature>
<feature type="region of interest" description="Disordered" evidence="1">
    <location>
        <begin position="1"/>
        <end position="25"/>
    </location>
</feature>
<sequence length="76" mass="8432">MSDTGSATNTTACDEEELQSSSESSIVTDNPIEALQIKIKEIRRRFSSIKFSTIKCLEKCSITVVHVVLLLTEIQN</sequence>
<organism evidence="2 3">
    <name type="scientific">Geodia barretti</name>
    <name type="common">Barrett's horny sponge</name>
    <dbReference type="NCBI Taxonomy" id="519541"/>
    <lineage>
        <taxon>Eukaryota</taxon>
        <taxon>Metazoa</taxon>
        <taxon>Porifera</taxon>
        <taxon>Demospongiae</taxon>
        <taxon>Heteroscleromorpha</taxon>
        <taxon>Tetractinellida</taxon>
        <taxon>Astrophorina</taxon>
        <taxon>Geodiidae</taxon>
        <taxon>Geodia</taxon>
    </lineage>
</organism>
<comment type="caution">
    <text evidence="2">The sequence shown here is derived from an EMBL/GenBank/DDBJ whole genome shotgun (WGS) entry which is preliminary data.</text>
</comment>
<protein>
    <submittedName>
        <fullName evidence="2">Uncharacterized protein</fullName>
    </submittedName>
</protein>
<gene>
    <name evidence="2" type="ORF">GBAR_LOCUS28189</name>
</gene>
<dbReference type="AlphaFoldDB" id="A0AA35XHB6"/>
<evidence type="ECO:0000313" key="3">
    <source>
        <dbReference type="Proteomes" id="UP001174909"/>
    </source>
</evidence>
<name>A0AA35XHB6_GEOBA</name>